<dbReference type="AlphaFoldDB" id="A0A8S9ZY65"/>
<keyword evidence="3 8" id="KW-0812">Transmembrane</keyword>
<evidence type="ECO:0000256" key="6">
    <source>
        <dbReference type="ARBA" id="ARBA00040270"/>
    </source>
</evidence>
<dbReference type="GO" id="GO:0016020">
    <property type="term" value="C:membrane"/>
    <property type="evidence" value="ECO:0007669"/>
    <property type="project" value="UniProtKB-SubCell"/>
</dbReference>
<dbReference type="CDD" id="cd11557">
    <property type="entry name" value="ST7"/>
    <property type="match status" value="1"/>
</dbReference>
<dbReference type="Proteomes" id="UP000605970">
    <property type="component" value="Unassembled WGS sequence"/>
</dbReference>
<dbReference type="Pfam" id="PF04184">
    <property type="entry name" value="ST7"/>
    <property type="match status" value="1"/>
</dbReference>
<keyword evidence="10" id="KW-1185">Reference proteome</keyword>
<organism evidence="9 10">
    <name type="scientific">Meloidogyne graminicola</name>
    <dbReference type="NCBI Taxonomy" id="189291"/>
    <lineage>
        <taxon>Eukaryota</taxon>
        <taxon>Metazoa</taxon>
        <taxon>Ecdysozoa</taxon>
        <taxon>Nematoda</taxon>
        <taxon>Chromadorea</taxon>
        <taxon>Rhabditida</taxon>
        <taxon>Tylenchina</taxon>
        <taxon>Tylenchomorpha</taxon>
        <taxon>Tylenchoidea</taxon>
        <taxon>Meloidogynidae</taxon>
        <taxon>Meloidogyninae</taxon>
        <taxon>Meloidogyne</taxon>
    </lineage>
</organism>
<protein>
    <recommendedName>
        <fullName evidence="6">Protein ST7 homolog</fullName>
    </recommendedName>
</protein>
<evidence type="ECO:0000256" key="3">
    <source>
        <dbReference type="ARBA" id="ARBA00022692"/>
    </source>
</evidence>
<feature type="transmembrane region" description="Helical" evidence="8">
    <location>
        <begin position="12"/>
        <end position="36"/>
    </location>
</feature>
<evidence type="ECO:0000256" key="5">
    <source>
        <dbReference type="ARBA" id="ARBA00023136"/>
    </source>
</evidence>
<accession>A0A8S9ZY65</accession>
<evidence type="ECO:0000256" key="8">
    <source>
        <dbReference type="SAM" id="Phobius"/>
    </source>
</evidence>
<evidence type="ECO:0000256" key="2">
    <source>
        <dbReference type="ARBA" id="ARBA00009751"/>
    </source>
</evidence>
<name>A0A8S9ZY65_9BILA</name>
<evidence type="ECO:0000313" key="10">
    <source>
        <dbReference type="Proteomes" id="UP000605970"/>
    </source>
</evidence>
<proteinExistence type="inferred from homology"/>
<dbReference type="Gene3D" id="1.25.40.10">
    <property type="entry name" value="Tetratricopeptide repeat domain"/>
    <property type="match status" value="1"/>
</dbReference>
<dbReference type="PANTHER" id="PTHR12745">
    <property type="entry name" value="SUPPRESSION OF TUMORIGENICITY 7"/>
    <property type="match status" value="1"/>
</dbReference>
<gene>
    <name evidence="9" type="ORF">Mgra_00002429</name>
</gene>
<evidence type="ECO:0000256" key="1">
    <source>
        <dbReference type="ARBA" id="ARBA00004141"/>
    </source>
</evidence>
<dbReference type="SUPFAM" id="SSF48452">
    <property type="entry name" value="TPR-like"/>
    <property type="match status" value="1"/>
</dbReference>
<feature type="region of interest" description="Disordered" evidence="7">
    <location>
        <begin position="97"/>
        <end position="117"/>
    </location>
</feature>
<evidence type="ECO:0000313" key="9">
    <source>
        <dbReference type="EMBL" id="KAF7638200.1"/>
    </source>
</evidence>
<dbReference type="PANTHER" id="PTHR12745:SF6">
    <property type="entry name" value="PROTEIN ST7 HOMOLOG"/>
    <property type="match status" value="1"/>
</dbReference>
<feature type="compositionally biased region" description="Basic and acidic residues" evidence="7">
    <location>
        <begin position="103"/>
        <end position="116"/>
    </location>
</feature>
<comment type="caution">
    <text evidence="9">The sequence shown here is derived from an EMBL/GenBank/DDBJ whole genome shotgun (WGS) entry which is preliminary data.</text>
</comment>
<sequence>MAQSFSQRCRKMLPSFFKGYICLLSLLLLALIIYYFRVPLRAYEKFESIVSVGVYFNNLTPKFYVALTGTSSLVSGIILIFEWWYFKNNAIDNALDGSEDGSDSERESIDGKHQQELEEYERENECKVWRNPMALFRGAEYARFHRETGQEPLTYYDLNLSAQDHQTYFCCEADAGKEDLEIMSLAWRERDSQVRISEAKRALKCNPECAPALILLAEEYCQTIAEVEEYLRKALRIVEGMYKRSQAAVYPDIESQQKSRDINMLSLQLNISIKCDIFVFIRRRLAMCSRREGRVREAIKIMRDLIKEFPTLNVMNIHENLIEALLEQRAYADAMAVLAKYDSYDDCIMPKSATVCFTSALLKARGVADKFEPETMRKRGFSSAELSAVEAIHRAVEFNPHVPLYLLERKPVTMPPEHILKRGDSEAVAYAFWHLQHWKRVEGALQLLQYTWEGTFRLLPNPTEKGNLFFPYPTCTEQADKELFPPYHEVSVYPKKESPLWTLFASLLSCCVAIFAILFHQYPEETLNFMHLAISGAWSSVFTVWDYLCSLVPDNFMGLIASKPKTTTSAGVAAPLPSVGAEAASGTILVNGDDKIKEIFKYRGTINVQFTKCFQISFHLSPPSFILLQKCLSSKNFRFINNHYYPFYIFLLVIFK</sequence>
<dbReference type="EMBL" id="JABEBT010000014">
    <property type="protein sequence ID" value="KAF7638200.1"/>
    <property type="molecule type" value="Genomic_DNA"/>
</dbReference>
<evidence type="ECO:0000256" key="4">
    <source>
        <dbReference type="ARBA" id="ARBA00022989"/>
    </source>
</evidence>
<feature type="transmembrane region" description="Helical" evidence="8">
    <location>
        <begin position="63"/>
        <end position="86"/>
    </location>
</feature>
<dbReference type="InterPro" id="IPR007311">
    <property type="entry name" value="ST7"/>
</dbReference>
<feature type="transmembrane region" description="Helical" evidence="8">
    <location>
        <begin position="500"/>
        <end position="522"/>
    </location>
</feature>
<evidence type="ECO:0000256" key="7">
    <source>
        <dbReference type="SAM" id="MobiDB-lite"/>
    </source>
</evidence>
<comment type="subcellular location">
    <subcellularLocation>
        <location evidence="1">Membrane</location>
        <topology evidence="1">Multi-pass membrane protein</topology>
    </subcellularLocation>
</comment>
<comment type="similarity">
    <text evidence="2">Belongs to the ST7 family.</text>
</comment>
<keyword evidence="4 8" id="KW-1133">Transmembrane helix</keyword>
<dbReference type="OrthoDB" id="5914722at2759"/>
<keyword evidence="5 8" id="KW-0472">Membrane</keyword>
<dbReference type="InterPro" id="IPR011990">
    <property type="entry name" value="TPR-like_helical_dom_sf"/>
</dbReference>
<reference evidence="9" key="1">
    <citation type="journal article" date="2020" name="Ecol. Evol.">
        <title>Genome structure and content of the rice root-knot nematode (Meloidogyne graminicola).</title>
        <authorList>
            <person name="Phan N.T."/>
            <person name="Danchin E.G.J."/>
            <person name="Klopp C."/>
            <person name="Perfus-Barbeoch L."/>
            <person name="Kozlowski D.K."/>
            <person name="Koutsovoulos G.D."/>
            <person name="Lopez-Roques C."/>
            <person name="Bouchez O."/>
            <person name="Zahm M."/>
            <person name="Besnard G."/>
            <person name="Bellafiore S."/>
        </authorList>
    </citation>
    <scope>NUCLEOTIDE SEQUENCE</scope>
    <source>
        <strain evidence="9">VN-18</strain>
    </source>
</reference>